<keyword evidence="10" id="KW-1185">Reference proteome</keyword>
<evidence type="ECO:0000256" key="1">
    <source>
        <dbReference type="ARBA" id="ARBA00005820"/>
    </source>
</evidence>
<evidence type="ECO:0000256" key="4">
    <source>
        <dbReference type="ARBA" id="ARBA00023125"/>
    </source>
</evidence>
<evidence type="ECO:0000256" key="6">
    <source>
        <dbReference type="PROSITE-ProRule" id="PRU01091"/>
    </source>
</evidence>
<dbReference type="SUPFAM" id="SSF48452">
    <property type="entry name" value="TPR-like"/>
    <property type="match status" value="1"/>
</dbReference>
<accession>A0ABU2T8A6</accession>
<dbReference type="SMART" id="SM01043">
    <property type="entry name" value="BTAD"/>
    <property type="match status" value="1"/>
</dbReference>
<dbReference type="Gene3D" id="3.40.50.300">
    <property type="entry name" value="P-loop containing nucleotide triphosphate hydrolases"/>
    <property type="match status" value="1"/>
</dbReference>
<comment type="caution">
    <text evidence="9">The sequence shown here is derived from an EMBL/GenBank/DDBJ whole genome shotgun (WGS) entry which is preliminary data.</text>
</comment>
<keyword evidence="3" id="KW-0805">Transcription regulation</keyword>
<evidence type="ECO:0000256" key="3">
    <source>
        <dbReference type="ARBA" id="ARBA00023015"/>
    </source>
</evidence>
<proteinExistence type="inferred from homology"/>
<dbReference type="InterPro" id="IPR016032">
    <property type="entry name" value="Sig_transdc_resp-reg_C-effctor"/>
</dbReference>
<dbReference type="Pfam" id="PF13191">
    <property type="entry name" value="AAA_16"/>
    <property type="match status" value="1"/>
</dbReference>
<evidence type="ECO:0000256" key="5">
    <source>
        <dbReference type="ARBA" id="ARBA00023163"/>
    </source>
</evidence>
<evidence type="ECO:0000256" key="7">
    <source>
        <dbReference type="SAM" id="MobiDB-lite"/>
    </source>
</evidence>
<dbReference type="Proteomes" id="UP001180551">
    <property type="component" value="Unassembled WGS sequence"/>
</dbReference>
<evidence type="ECO:0000313" key="9">
    <source>
        <dbReference type="EMBL" id="MDT0456855.1"/>
    </source>
</evidence>
<dbReference type="PANTHER" id="PTHR35807">
    <property type="entry name" value="TRANSCRIPTIONAL REGULATOR REDD-RELATED"/>
    <property type="match status" value="1"/>
</dbReference>
<evidence type="ECO:0000256" key="2">
    <source>
        <dbReference type="ARBA" id="ARBA00023012"/>
    </source>
</evidence>
<dbReference type="InterPro" id="IPR001867">
    <property type="entry name" value="OmpR/PhoB-type_DNA-bd"/>
</dbReference>
<dbReference type="PROSITE" id="PS51755">
    <property type="entry name" value="OMPR_PHOB"/>
    <property type="match status" value="1"/>
</dbReference>
<dbReference type="SUPFAM" id="SSF46894">
    <property type="entry name" value="C-terminal effector domain of the bipartite response regulators"/>
    <property type="match status" value="1"/>
</dbReference>
<dbReference type="InterPro" id="IPR005158">
    <property type="entry name" value="BTAD"/>
</dbReference>
<keyword evidence="2" id="KW-0902">Two-component regulatory system</keyword>
<dbReference type="PANTHER" id="PTHR35807:SF1">
    <property type="entry name" value="TRANSCRIPTIONAL REGULATOR REDD"/>
    <property type="match status" value="1"/>
</dbReference>
<dbReference type="InterPro" id="IPR036388">
    <property type="entry name" value="WH-like_DNA-bd_sf"/>
</dbReference>
<dbReference type="InterPro" id="IPR051677">
    <property type="entry name" value="AfsR-DnrI-RedD_regulator"/>
</dbReference>
<dbReference type="CDD" id="cd15831">
    <property type="entry name" value="BTAD"/>
    <property type="match status" value="1"/>
</dbReference>
<name>A0ABU2T8A6_9ACTN</name>
<dbReference type="SMART" id="SM00862">
    <property type="entry name" value="Trans_reg_C"/>
    <property type="match status" value="1"/>
</dbReference>
<evidence type="ECO:0000313" key="10">
    <source>
        <dbReference type="Proteomes" id="UP001180551"/>
    </source>
</evidence>
<feature type="region of interest" description="Disordered" evidence="7">
    <location>
        <begin position="232"/>
        <end position="254"/>
    </location>
</feature>
<keyword evidence="5" id="KW-0804">Transcription</keyword>
<evidence type="ECO:0000259" key="8">
    <source>
        <dbReference type="PROSITE" id="PS51755"/>
    </source>
</evidence>
<feature type="domain" description="OmpR/PhoB-type" evidence="8">
    <location>
        <begin position="1"/>
        <end position="80"/>
    </location>
</feature>
<dbReference type="RefSeq" id="WP_311624034.1">
    <property type="nucleotide sequence ID" value="NZ_JAVRFE010000015.1"/>
</dbReference>
<keyword evidence="4 6" id="KW-0238">DNA-binding</keyword>
<dbReference type="InterPro" id="IPR027417">
    <property type="entry name" value="P-loop_NTPase"/>
</dbReference>
<comment type="similarity">
    <text evidence="1">Belongs to the AfsR/DnrI/RedD regulatory family.</text>
</comment>
<dbReference type="SUPFAM" id="SSF52540">
    <property type="entry name" value="P-loop containing nucleoside triphosphate hydrolases"/>
    <property type="match status" value="1"/>
</dbReference>
<reference evidence="9" key="1">
    <citation type="submission" date="2024-05" db="EMBL/GenBank/DDBJ databases">
        <title>30 novel species of actinomycetes from the DSMZ collection.</title>
        <authorList>
            <person name="Nouioui I."/>
        </authorList>
    </citation>
    <scope>NUCLEOTIDE SEQUENCE</scope>
    <source>
        <strain evidence="9">DSM 41527</strain>
    </source>
</reference>
<dbReference type="Gene3D" id="1.10.10.10">
    <property type="entry name" value="Winged helix-like DNA-binding domain superfamily/Winged helix DNA-binding domain"/>
    <property type="match status" value="1"/>
</dbReference>
<dbReference type="PRINTS" id="PR00364">
    <property type="entry name" value="DISEASERSIST"/>
</dbReference>
<sequence length="619" mass="67022">MELGSPTQRTIFAVLAARANRTVSRDELVDAIWGDDAPASALNSVYTYIARLRNSLEPDRARGTRSETLVSDTFGYMLRVAPDGVDVQQFATALATARRLRAENAVRDAVRELEAGLALWRGTPYGGAVGPFAQAERARLSEVRVLALEDGAEMMLELGRPAALAGELAALVHDHPLRERLRYVLMRCYVELGRHADAIREYHNLRGRLIEEEGIEPGSHLQQLYEKVLRGERSGTRPLRRKTAVPSAGRGEPSRTVAQLMRDVPGFTGRTAELEQLHTFVTAAEEAGEPALLLITGGPGAGKTALATRFAHSIAHQYSDGQLHVDLHAHSDRPGHKTIDAALGHLAATLGEPARFERVDARASYRSLLADRRLLILLDNVACAEQVRALLPGTPSCLVIVTSRNGLPGLIARDGARRLVLDGMGEEAAVELFGRIAGEPFVARHRRAVTKLVAACDGLPLALRIAATRIKVAPSPDEALASFDGRNAVDFLQLSGDSEASLNTVIGWSYAALPPKAAQMFLALGRQHDRLLTLPRAAALSGMDAQGCRRALHALADASLVREVAPGRFRLDGLVLAYAQRLAAARIPEQRQPSDRSGRLATITMIEPTTESDRLQMTS</sequence>
<feature type="DNA-binding region" description="OmpR/PhoB-type" evidence="6">
    <location>
        <begin position="1"/>
        <end position="80"/>
    </location>
</feature>
<dbReference type="EMBL" id="JAVRFE010000015">
    <property type="protein sequence ID" value="MDT0456855.1"/>
    <property type="molecule type" value="Genomic_DNA"/>
</dbReference>
<organism evidence="9 10">
    <name type="scientific">Streptomyces mooreae</name>
    <dbReference type="NCBI Taxonomy" id="3075523"/>
    <lineage>
        <taxon>Bacteria</taxon>
        <taxon>Bacillati</taxon>
        <taxon>Actinomycetota</taxon>
        <taxon>Actinomycetes</taxon>
        <taxon>Kitasatosporales</taxon>
        <taxon>Streptomycetaceae</taxon>
        <taxon>Streptomyces</taxon>
    </lineage>
</organism>
<dbReference type="CDD" id="cd00383">
    <property type="entry name" value="trans_reg_C"/>
    <property type="match status" value="1"/>
</dbReference>
<protein>
    <submittedName>
        <fullName evidence="9">BTAD domain-containing putative transcriptional regulator</fullName>
    </submittedName>
</protein>
<dbReference type="Pfam" id="PF00486">
    <property type="entry name" value="Trans_reg_C"/>
    <property type="match status" value="1"/>
</dbReference>
<dbReference type="Pfam" id="PF03704">
    <property type="entry name" value="BTAD"/>
    <property type="match status" value="1"/>
</dbReference>
<gene>
    <name evidence="9" type="ORF">RM550_14095</name>
</gene>
<dbReference type="InterPro" id="IPR041664">
    <property type="entry name" value="AAA_16"/>
</dbReference>
<dbReference type="InterPro" id="IPR011990">
    <property type="entry name" value="TPR-like_helical_dom_sf"/>
</dbReference>
<dbReference type="Gene3D" id="1.25.40.10">
    <property type="entry name" value="Tetratricopeptide repeat domain"/>
    <property type="match status" value="1"/>
</dbReference>